<dbReference type="InterPro" id="IPR004095">
    <property type="entry name" value="TGS"/>
</dbReference>
<evidence type="ECO:0000313" key="2">
    <source>
        <dbReference type="EMBL" id="RGK41892.1"/>
    </source>
</evidence>
<dbReference type="RefSeq" id="WP_117686311.1">
    <property type="nucleotide sequence ID" value="NZ_QSQP01000013.1"/>
</dbReference>
<dbReference type="SMART" id="SM00382">
    <property type="entry name" value="AAA"/>
    <property type="match status" value="1"/>
</dbReference>
<evidence type="ECO:0000259" key="1">
    <source>
        <dbReference type="PROSITE" id="PS51880"/>
    </source>
</evidence>
<dbReference type="CDD" id="cd01667">
    <property type="entry name" value="TGS_ThrRS"/>
    <property type="match status" value="1"/>
</dbReference>
<dbReference type="Gene3D" id="3.40.50.300">
    <property type="entry name" value="P-loop containing nucleotide triphosphate hydrolases"/>
    <property type="match status" value="1"/>
</dbReference>
<dbReference type="CDD" id="cd02028">
    <property type="entry name" value="UMPK_like"/>
    <property type="match status" value="1"/>
</dbReference>
<sequence>MQEYSVKVTLPDGQVMAVTASESDTLEAVADRFKDYYEDDIILGIVNGRLRELNKKIKSDCELSFVTTADRDGRRTYRRSVVLLLQRAIYDVYGSMTQLHVMHSLGEGYYCQLEKAVECADSQQEKYNEDTDLQGSRENSEKSVTEHDIDRIVCSMYSFVEKDLPITKHSAKTQYAEQLFKEKGLHDKERLLHYRRSSRVNLYELDGVVDYFYGFMAPSTGMLKYFDIVPYESGFVLLFPGAHSRSVEPLVTSNKLFHTLDDSREWSKMLGIGTIGSLNDAIAAGRGQEIMLLQEALMEQKIGNLAAQIASDDKKKFVMIAGPSSSGKTSFANRLSIQLIAKGRKPHPLSLDDYYVDREFCPKHPDGSFDFECLESIDVKLFNEDMNRLLKGEAVDMPFFNFKTGKREYRGRRLTLGADDILVIEGIHGLNDRLSQLIPPEHKFKIYISALTQLNIDEHNPLSTTDERLIRRIVRDARTRGTNAMETIAMWPSVRKGERENIFPFQEQADVMFNSALVYELAVLKVYAEPLLFGIERDCPEYLEAKRLLKLLDYFLPMPADGIPNNSLLREFVGGSCFNV</sequence>
<protein>
    <submittedName>
        <fullName evidence="2">Nucleoside kinase</fullName>
    </submittedName>
</protein>
<gene>
    <name evidence="2" type="ORF">DXD13_11110</name>
</gene>
<dbReference type="SUPFAM" id="SSF55186">
    <property type="entry name" value="ThrRS/AlaRS common domain"/>
    <property type="match status" value="1"/>
</dbReference>
<dbReference type="PROSITE" id="PS51880">
    <property type="entry name" value="TGS"/>
    <property type="match status" value="1"/>
</dbReference>
<dbReference type="EMBL" id="QSQP01000013">
    <property type="protein sequence ID" value="RGK41892.1"/>
    <property type="molecule type" value="Genomic_DNA"/>
</dbReference>
<feature type="domain" description="TGS" evidence="1">
    <location>
        <begin position="1"/>
        <end position="67"/>
    </location>
</feature>
<dbReference type="InterPro" id="IPR003593">
    <property type="entry name" value="AAA+_ATPase"/>
</dbReference>
<dbReference type="InterPro" id="IPR006083">
    <property type="entry name" value="PRK/URK"/>
</dbReference>
<dbReference type="InterPro" id="IPR018163">
    <property type="entry name" value="Thr/Ala-tRNA-synth_IIc_edit"/>
</dbReference>
<name>A0A3E4LXR4_9FIRM</name>
<dbReference type="InterPro" id="IPR027417">
    <property type="entry name" value="P-loop_NTPase"/>
</dbReference>
<dbReference type="InterPro" id="IPR012676">
    <property type="entry name" value="TGS-like"/>
</dbReference>
<dbReference type="SUPFAM" id="SSF52540">
    <property type="entry name" value="P-loop containing nucleoside triphosphate hydrolases"/>
    <property type="match status" value="1"/>
</dbReference>
<dbReference type="Proteomes" id="UP000261052">
    <property type="component" value="Unassembled WGS sequence"/>
</dbReference>
<organism evidence="2 3">
    <name type="scientific">Agathobacter rectalis</name>
    <dbReference type="NCBI Taxonomy" id="39491"/>
    <lineage>
        <taxon>Bacteria</taxon>
        <taxon>Bacillati</taxon>
        <taxon>Bacillota</taxon>
        <taxon>Clostridia</taxon>
        <taxon>Lachnospirales</taxon>
        <taxon>Lachnospiraceae</taxon>
        <taxon>Agathobacter</taxon>
    </lineage>
</organism>
<keyword evidence="2" id="KW-0808">Transferase</keyword>
<keyword evidence="2" id="KW-0418">Kinase</keyword>
<dbReference type="InterPro" id="IPR012675">
    <property type="entry name" value="Beta-grasp_dom_sf"/>
</dbReference>
<dbReference type="Gene3D" id="3.10.20.30">
    <property type="match status" value="1"/>
</dbReference>
<comment type="caution">
    <text evidence="2">The sequence shown here is derived from an EMBL/GenBank/DDBJ whole genome shotgun (WGS) entry which is preliminary data.</text>
</comment>
<dbReference type="AlphaFoldDB" id="A0A3E4LXR4"/>
<dbReference type="Pfam" id="PF00485">
    <property type="entry name" value="PRK"/>
    <property type="match status" value="1"/>
</dbReference>
<dbReference type="PANTHER" id="PTHR10285">
    <property type="entry name" value="URIDINE KINASE"/>
    <property type="match status" value="1"/>
</dbReference>
<evidence type="ECO:0000313" key="3">
    <source>
        <dbReference type="Proteomes" id="UP000261052"/>
    </source>
</evidence>
<dbReference type="SUPFAM" id="SSF81271">
    <property type="entry name" value="TGS-like"/>
    <property type="match status" value="1"/>
</dbReference>
<proteinExistence type="predicted"/>
<dbReference type="GO" id="GO:0016301">
    <property type="term" value="F:kinase activity"/>
    <property type="evidence" value="ECO:0007669"/>
    <property type="project" value="UniProtKB-KW"/>
</dbReference>
<dbReference type="Gene3D" id="3.30.980.10">
    <property type="entry name" value="Threonyl-trna Synthetase, Chain A, domain 2"/>
    <property type="match status" value="1"/>
</dbReference>
<dbReference type="GO" id="GO:0005524">
    <property type="term" value="F:ATP binding"/>
    <property type="evidence" value="ECO:0007669"/>
    <property type="project" value="InterPro"/>
</dbReference>
<reference evidence="2 3" key="1">
    <citation type="submission" date="2018-08" db="EMBL/GenBank/DDBJ databases">
        <title>A genome reference for cultivated species of the human gut microbiota.</title>
        <authorList>
            <person name="Zou Y."/>
            <person name="Xue W."/>
            <person name="Luo G."/>
        </authorList>
    </citation>
    <scope>NUCLEOTIDE SEQUENCE [LARGE SCALE GENOMIC DNA]</scope>
    <source>
        <strain evidence="2 3">TF11-15AC</strain>
    </source>
</reference>
<accession>A0A3E4LXR4</accession>